<dbReference type="AlphaFoldDB" id="A0A0A8VDH0"/>
<evidence type="ECO:0000313" key="1">
    <source>
        <dbReference type="EMBL" id="CEK26408.1"/>
    </source>
</evidence>
<proteinExistence type="predicted"/>
<gene>
    <name evidence="1" type="ORF">CSF007_3145</name>
</gene>
<protein>
    <submittedName>
        <fullName evidence="1">Uncharacterized protein</fullName>
    </submittedName>
</protein>
<organism evidence="1">
    <name type="scientific">Yersinia ruckeri</name>
    <dbReference type="NCBI Taxonomy" id="29486"/>
    <lineage>
        <taxon>Bacteria</taxon>
        <taxon>Pseudomonadati</taxon>
        <taxon>Pseudomonadota</taxon>
        <taxon>Gammaproteobacteria</taxon>
        <taxon>Enterobacterales</taxon>
        <taxon>Yersiniaceae</taxon>
        <taxon>Yersinia</taxon>
    </lineage>
</organism>
<name>A0A0A8VDH0_YERRU</name>
<sequence length="46" mass="5036">MAASDNSLLPPVTTGYTRSSEYFGMCNFYTENEISLAEGINVTINL</sequence>
<reference evidence="1" key="1">
    <citation type="journal article" date="2015" name="Genome Announc.">
        <title>Complete Genome Sequence of Yersinia ruckeri Strain CSF007-82, Etiologic Agent of Red Mouth Disease in Salmonid Fish.</title>
        <authorList>
            <person name="Nelson M.C."/>
            <person name="LaPatra S.E."/>
            <person name="Welch T.J."/>
            <person name="Graf J."/>
        </authorList>
    </citation>
    <scope>NUCLEOTIDE SEQUENCE</scope>
    <source>
        <strain evidence="1">CSF007-82</strain>
    </source>
</reference>
<dbReference type="EMBL" id="LN681231">
    <property type="protein sequence ID" value="CEK26408.1"/>
    <property type="molecule type" value="Genomic_DNA"/>
</dbReference>
<accession>A0A0A8VDH0</accession>